<dbReference type="InterPro" id="IPR010982">
    <property type="entry name" value="Lambda_DNA-bd_dom_sf"/>
</dbReference>
<dbReference type="SUPFAM" id="SSF47413">
    <property type="entry name" value="lambda repressor-like DNA-binding domains"/>
    <property type="match status" value="1"/>
</dbReference>
<accession>A0ABS9VUM8</accession>
<dbReference type="PROSITE" id="PS50932">
    <property type="entry name" value="HTH_LACI_2"/>
    <property type="match status" value="1"/>
</dbReference>
<dbReference type="CDD" id="cd01392">
    <property type="entry name" value="HTH_LacI"/>
    <property type="match status" value="1"/>
</dbReference>
<dbReference type="SMART" id="SM00354">
    <property type="entry name" value="HTH_LACI"/>
    <property type="match status" value="1"/>
</dbReference>
<evidence type="ECO:0000313" key="7">
    <source>
        <dbReference type="Proteomes" id="UP000710815"/>
    </source>
</evidence>
<evidence type="ECO:0000313" key="6">
    <source>
        <dbReference type="EMBL" id="MCH9275804.1"/>
    </source>
</evidence>
<dbReference type="Proteomes" id="UP000710815">
    <property type="component" value="Unassembled WGS sequence"/>
</dbReference>
<keyword evidence="1" id="KW-0805">Transcription regulation</keyword>
<protein>
    <submittedName>
        <fullName evidence="6">LacI family transcriptional regulator</fullName>
    </submittedName>
</protein>
<evidence type="ECO:0000259" key="5">
    <source>
        <dbReference type="PROSITE" id="PS50932"/>
    </source>
</evidence>
<dbReference type="RefSeq" id="WP_241513522.1">
    <property type="nucleotide sequence ID" value="NZ_JAFEJT020000018.1"/>
</dbReference>
<reference evidence="6 7" key="2">
    <citation type="journal article" date="2021" name="Syst. Appl. Microbiol.">
        <title>Phylogenetic classification of ten novel species belonging to the genus Bifidobacterium comprising B. phasiani sp. nov., B. pongonis sp. nov., B. saguinibicoloris sp. nov., B. colobi sp. nov., B. simiiventris sp. nov., B. santillanense sp. nov., B. miconis sp. nov., B. amazonense sp. nov., B. pluvialisilvae sp. nov., and B. miconisargentati sp. nov.</title>
        <authorList>
            <person name="Lugli G.A."/>
            <person name="Calvete-Torre I."/>
            <person name="Alessandri G."/>
            <person name="Milani C."/>
            <person name="Turroni F."/>
            <person name="Laiolo P."/>
            <person name="Ossiprandi M.C."/>
            <person name="Margolles A."/>
            <person name="Ruiz L."/>
            <person name="Ventura M."/>
        </authorList>
    </citation>
    <scope>NUCLEOTIDE SEQUENCE [LARGE SCALE GENOMIC DNA]</scope>
    <source>
        <strain evidence="6 7">MA1</strain>
    </source>
</reference>
<organism evidence="6 7">
    <name type="scientific">Bifidobacterium amazonense</name>
    <dbReference type="NCBI Taxonomy" id="2809027"/>
    <lineage>
        <taxon>Bacteria</taxon>
        <taxon>Bacillati</taxon>
        <taxon>Actinomycetota</taxon>
        <taxon>Actinomycetes</taxon>
        <taxon>Bifidobacteriales</taxon>
        <taxon>Bifidobacteriaceae</taxon>
        <taxon>Bifidobacterium</taxon>
    </lineage>
</organism>
<feature type="compositionally biased region" description="Low complexity" evidence="4">
    <location>
        <begin position="300"/>
        <end position="319"/>
    </location>
</feature>
<dbReference type="Gene3D" id="3.40.50.2300">
    <property type="match status" value="3"/>
</dbReference>
<dbReference type="InterPro" id="IPR000843">
    <property type="entry name" value="HTH_LacI"/>
</dbReference>
<keyword evidence="2" id="KW-0238">DNA-binding</keyword>
<evidence type="ECO:0000256" key="4">
    <source>
        <dbReference type="SAM" id="MobiDB-lite"/>
    </source>
</evidence>
<evidence type="ECO:0000256" key="1">
    <source>
        <dbReference type="ARBA" id="ARBA00023015"/>
    </source>
</evidence>
<evidence type="ECO:0000256" key="3">
    <source>
        <dbReference type="ARBA" id="ARBA00023163"/>
    </source>
</evidence>
<evidence type="ECO:0000256" key="2">
    <source>
        <dbReference type="ARBA" id="ARBA00023125"/>
    </source>
</evidence>
<feature type="region of interest" description="Disordered" evidence="4">
    <location>
        <begin position="222"/>
        <end position="241"/>
    </location>
</feature>
<dbReference type="SUPFAM" id="SSF53822">
    <property type="entry name" value="Periplasmic binding protein-like I"/>
    <property type="match status" value="1"/>
</dbReference>
<comment type="caution">
    <text evidence="6">The sequence shown here is derived from an EMBL/GenBank/DDBJ whole genome shotgun (WGS) entry which is preliminary data.</text>
</comment>
<keyword evidence="7" id="KW-1185">Reference proteome</keyword>
<gene>
    <name evidence="6" type="ORF">JS533_005905</name>
</gene>
<dbReference type="EMBL" id="JAFEJT020000018">
    <property type="protein sequence ID" value="MCH9275804.1"/>
    <property type="molecule type" value="Genomic_DNA"/>
</dbReference>
<feature type="compositionally biased region" description="Polar residues" evidence="4">
    <location>
        <begin position="1"/>
        <end position="10"/>
    </location>
</feature>
<dbReference type="PANTHER" id="PTHR30146:SF153">
    <property type="entry name" value="LACTOSE OPERON REPRESSOR"/>
    <property type="match status" value="1"/>
</dbReference>
<feature type="region of interest" description="Disordered" evidence="4">
    <location>
        <begin position="295"/>
        <end position="319"/>
    </location>
</feature>
<dbReference type="CDD" id="cd06267">
    <property type="entry name" value="PBP1_LacI_sugar_binding-like"/>
    <property type="match status" value="1"/>
</dbReference>
<feature type="domain" description="HTH lacI-type" evidence="5">
    <location>
        <begin position="28"/>
        <end position="82"/>
    </location>
</feature>
<name>A0ABS9VUM8_9BIFI</name>
<dbReference type="Pfam" id="PF13377">
    <property type="entry name" value="Peripla_BP_3"/>
    <property type="match status" value="1"/>
</dbReference>
<keyword evidence="3" id="KW-0804">Transcription</keyword>
<reference evidence="6 7" key="1">
    <citation type="journal article" date="2021" name="Environ. Microbiol.">
        <title>Genetic insights into the dark matter of the mammalian gut microbiota through targeted genome reconstruction.</title>
        <authorList>
            <person name="Lugli G.A."/>
            <person name="Alessandri G."/>
            <person name="Milani C."/>
            <person name="Viappiani A."/>
            <person name="Fontana F."/>
            <person name="Tarracchini C."/>
            <person name="Mancabelli L."/>
            <person name="Argentini C."/>
            <person name="Ruiz L."/>
            <person name="Margolles A."/>
            <person name="van Sinderen D."/>
            <person name="Turroni F."/>
            <person name="Ventura M."/>
        </authorList>
    </citation>
    <scope>NUCLEOTIDE SEQUENCE [LARGE SCALE GENOMIC DNA]</scope>
    <source>
        <strain evidence="6 7">MA1</strain>
    </source>
</reference>
<sequence>MESMQSSQNDADAAAPARTEPDDPNHVVTLADVARATGFSQMTVSNALRDRPKVSEANRRKIKETAQRMGYQANAAATMLRNRRSGIIQIVIDDFEVPFHASLAKYLAQEATARGYQVAVRQSERSGSAEMRVLRTERGLIYDGVILDAPNITEAQVLAHAHGRPALVIGDGSAFRAVDSMDTACAPGAAAAAEHLWERGCREFYVLGAPEDWPDRTAQLADATAQNRSDDSTHVTAAPNPTGFGPRRFAAIADALACHGVQIDADHRIPCDWTLEGGHAAGSTLAARLATRPHDATGTAGADVPDAANVPDTPAAPTATTSPVGVLCLTDTVALGALRAFAERGVRAPDDVRVIGFDGLAIDAYAVPSLSTVAMDVPAMVATVVARLVSLIEARSAGAPPPETMHETIPYHLIARESSR</sequence>
<feature type="region of interest" description="Disordered" evidence="4">
    <location>
        <begin position="1"/>
        <end position="25"/>
    </location>
</feature>
<dbReference type="Pfam" id="PF00356">
    <property type="entry name" value="LacI"/>
    <property type="match status" value="1"/>
</dbReference>
<dbReference type="InterPro" id="IPR046335">
    <property type="entry name" value="LacI/GalR-like_sensor"/>
</dbReference>
<dbReference type="PANTHER" id="PTHR30146">
    <property type="entry name" value="LACI-RELATED TRANSCRIPTIONAL REPRESSOR"/>
    <property type="match status" value="1"/>
</dbReference>
<dbReference type="InterPro" id="IPR028082">
    <property type="entry name" value="Peripla_BP_I"/>
</dbReference>
<proteinExistence type="predicted"/>
<dbReference type="Gene3D" id="1.10.260.40">
    <property type="entry name" value="lambda repressor-like DNA-binding domains"/>
    <property type="match status" value="1"/>
</dbReference>